<dbReference type="RefSeq" id="WP_112160378.1">
    <property type="nucleotide sequence ID" value="NZ_QKRX01000016.1"/>
</dbReference>
<keyword evidence="2" id="KW-1185">Reference proteome</keyword>
<proteinExistence type="predicted"/>
<dbReference type="Proteomes" id="UP000250744">
    <property type="component" value="Unassembled WGS sequence"/>
</dbReference>
<organism evidence="1 2">
    <name type="scientific">Nitrincola tibetensis</name>
    <dbReference type="NCBI Taxonomy" id="2219697"/>
    <lineage>
        <taxon>Bacteria</taxon>
        <taxon>Pseudomonadati</taxon>
        <taxon>Pseudomonadota</taxon>
        <taxon>Gammaproteobacteria</taxon>
        <taxon>Oceanospirillales</taxon>
        <taxon>Oceanospirillaceae</taxon>
        <taxon>Nitrincola</taxon>
    </lineage>
</organism>
<dbReference type="OrthoDB" id="9813126at2"/>
<gene>
    <name evidence="1" type="ORF">DN062_16400</name>
</gene>
<dbReference type="EMBL" id="QKRX01000016">
    <property type="protein sequence ID" value="RAU16834.1"/>
    <property type="molecule type" value="Genomic_DNA"/>
</dbReference>
<accession>A0A364NIG0</accession>
<comment type="caution">
    <text evidence="1">The sequence shown here is derived from an EMBL/GenBank/DDBJ whole genome shotgun (WGS) entry which is preliminary data.</text>
</comment>
<dbReference type="AlphaFoldDB" id="A0A364NIG0"/>
<evidence type="ECO:0008006" key="3">
    <source>
        <dbReference type="Google" id="ProtNLM"/>
    </source>
</evidence>
<evidence type="ECO:0000313" key="2">
    <source>
        <dbReference type="Proteomes" id="UP000250744"/>
    </source>
</evidence>
<name>A0A364NIG0_9GAMM</name>
<reference evidence="1 2" key="1">
    <citation type="submission" date="2018-06" db="EMBL/GenBank/DDBJ databases">
        <title>Nitrincola tibetense sp. nov., isolated from Lake XuguoCo on Tibetan Plateau.</title>
        <authorList>
            <person name="Xing P."/>
        </authorList>
    </citation>
    <scope>NUCLEOTIDE SEQUENCE [LARGE SCALE GENOMIC DNA]</scope>
    <source>
        <strain evidence="2">xg18</strain>
    </source>
</reference>
<protein>
    <recommendedName>
        <fullName evidence="3">Transposase</fullName>
    </recommendedName>
</protein>
<sequence length="117" mass="13346">MPGDRNTADDWPPEAKFAVVIETACLSEAELSQYCREKGLYVEQVQRWKAACIQGASQQKSQEQLLQKEQRDDRKTIKKLQAEVRRKDLVLAETTSLLMLSKKLEALYGADQDNEDS</sequence>
<evidence type="ECO:0000313" key="1">
    <source>
        <dbReference type="EMBL" id="RAU16834.1"/>
    </source>
</evidence>